<evidence type="ECO:0000256" key="5">
    <source>
        <dbReference type="ARBA" id="ARBA00029443"/>
    </source>
</evidence>
<dbReference type="Pfam" id="PF00296">
    <property type="entry name" value="Bac_luciferase"/>
    <property type="match status" value="1"/>
</dbReference>
<dbReference type="SUPFAM" id="SSF53901">
    <property type="entry name" value="Thiolase-like"/>
    <property type="match status" value="1"/>
</dbReference>
<dbReference type="EMBL" id="SMLD01000012">
    <property type="protein sequence ID" value="TDE57746.1"/>
    <property type="molecule type" value="Genomic_DNA"/>
</dbReference>
<dbReference type="InterPro" id="IPR018201">
    <property type="entry name" value="Ketoacyl_synth_AS"/>
</dbReference>
<dbReference type="NCBIfam" id="TIGR01733">
    <property type="entry name" value="AA-adenyl-dom"/>
    <property type="match status" value="1"/>
</dbReference>
<dbReference type="PANTHER" id="PTHR45527:SF1">
    <property type="entry name" value="FATTY ACID SYNTHASE"/>
    <property type="match status" value="1"/>
</dbReference>
<dbReference type="Gene3D" id="3.40.366.10">
    <property type="entry name" value="Malonyl-Coenzyme A Acyl Carrier Protein, domain 2"/>
    <property type="match status" value="1"/>
</dbReference>
<dbReference type="Pfam" id="PF00109">
    <property type="entry name" value="ketoacyl-synt"/>
    <property type="match status" value="1"/>
</dbReference>
<dbReference type="InterPro" id="IPR025110">
    <property type="entry name" value="AMP-bd_C"/>
</dbReference>
<dbReference type="InterPro" id="IPR020841">
    <property type="entry name" value="PKS_Beta-ketoAc_synthase_dom"/>
</dbReference>
<dbReference type="SMART" id="SM00823">
    <property type="entry name" value="PKS_PP"/>
    <property type="match status" value="3"/>
</dbReference>
<dbReference type="SMART" id="SM00825">
    <property type="entry name" value="PKS_KS"/>
    <property type="match status" value="1"/>
</dbReference>
<comment type="caution">
    <text evidence="9">The sequence shown here is derived from an EMBL/GenBank/DDBJ whole genome shotgun (WGS) entry which is preliminary data.</text>
</comment>
<dbReference type="Gene3D" id="3.30.559.10">
    <property type="entry name" value="Chloramphenicol acetyltransferase-like domain"/>
    <property type="match status" value="1"/>
</dbReference>
<dbReference type="Pfam" id="PF00550">
    <property type="entry name" value="PP-binding"/>
    <property type="match status" value="3"/>
</dbReference>
<reference evidence="9 10" key="1">
    <citation type="submission" date="2019-03" db="EMBL/GenBank/DDBJ databases">
        <title>Draft genome sequences of novel Actinobacteria.</title>
        <authorList>
            <person name="Sahin N."/>
            <person name="Ay H."/>
            <person name="Saygin H."/>
        </authorList>
    </citation>
    <scope>NUCLEOTIDE SEQUENCE [LARGE SCALE GENOMIC DNA]</scope>
    <source>
        <strain evidence="9 10">6K102</strain>
    </source>
</reference>
<dbReference type="GO" id="GO:0043041">
    <property type="term" value="P:amino acid activation for nonribosomal peptide biosynthetic process"/>
    <property type="evidence" value="ECO:0007669"/>
    <property type="project" value="TreeGrafter"/>
</dbReference>
<dbReference type="InterPro" id="IPR020806">
    <property type="entry name" value="PKS_PP-bd"/>
</dbReference>
<dbReference type="InterPro" id="IPR001227">
    <property type="entry name" value="Ac_transferase_dom_sf"/>
</dbReference>
<dbReference type="InterPro" id="IPR036736">
    <property type="entry name" value="ACP-like_sf"/>
</dbReference>
<feature type="domain" description="Carrier" evidence="7">
    <location>
        <begin position="581"/>
        <end position="659"/>
    </location>
</feature>
<evidence type="ECO:0000313" key="9">
    <source>
        <dbReference type="EMBL" id="TDE57746.1"/>
    </source>
</evidence>
<feature type="domain" description="Carrier" evidence="7">
    <location>
        <begin position="3012"/>
        <end position="3087"/>
    </location>
</feature>
<dbReference type="Pfam" id="PF13193">
    <property type="entry name" value="AMP-binding_C"/>
    <property type="match status" value="1"/>
</dbReference>
<feature type="domain" description="Ketosynthase family 3 (KS3)" evidence="8">
    <location>
        <begin position="674"/>
        <end position="1094"/>
    </location>
</feature>
<dbReference type="Gene3D" id="1.10.1200.10">
    <property type="entry name" value="ACP-like"/>
    <property type="match status" value="3"/>
</dbReference>
<keyword evidence="3" id="KW-0597">Phosphoprotein</keyword>
<dbReference type="InterPro" id="IPR006162">
    <property type="entry name" value="Ppantetheine_attach_site"/>
</dbReference>
<dbReference type="Pfam" id="PF16197">
    <property type="entry name" value="KAsynt_C_assoc"/>
    <property type="match status" value="1"/>
</dbReference>
<dbReference type="SUPFAM" id="SSF52151">
    <property type="entry name" value="FabD/lysophospholipase-like"/>
    <property type="match status" value="1"/>
</dbReference>
<dbReference type="SUPFAM" id="SSF51679">
    <property type="entry name" value="Bacterial luciferase-like"/>
    <property type="match status" value="1"/>
</dbReference>
<dbReference type="SMART" id="SM00827">
    <property type="entry name" value="PKS_AT"/>
    <property type="match status" value="1"/>
</dbReference>
<dbReference type="InterPro" id="IPR016035">
    <property type="entry name" value="Acyl_Trfase/lysoPLipase"/>
</dbReference>
<organism evidence="9 10">
    <name type="scientific">Nonomuraea mesophila</name>
    <dbReference type="NCBI Taxonomy" id="2530382"/>
    <lineage>
        <taxon>Bacteria</taxon>
        <taxon>Bacillati</taxon>
        <taxon>Actinomycetota</taxon>
        <taxon>Actinomycetes</taxon>
        <taxon>Streptosporangiales</taxon>
        <taxon>Streptosporangiaceae</taxon>
        <taxon>Nonomuraea</taxon>
    </lineage>
</organism>
<dbReference type="Pfam" id="PF00501">
    <property type="entry name" value="AMP-binding"/>
    <property type="match status" value="2"/>
</dbReference>
<dbReference type="PROSITE" id="PS00606">
    <property type="entry name" value="KS3_1"/>
    <property type="match status" value="1"/>
</dbReference>
<dbReference type="InterPro" id="IPR016039">
    <property type="entry name" value="Thiolase-like"/>
</dbReference>
<dbReference type="Gene3D" id="3.30.559.30">
    <property type="entry name" value="Nonribosomal peptide synthetase, condensation domain"/>
    <property type="match status" value="1"/>
</dbReference>
<dbReference type="Pfam" id="PF00668">
    <property type="entry name" value="Condensation"/>
    <property type="match status" value="1"/>
</dbReference>
<dbReference type="InterPro" id="IPR042099">
    <property type="entry name" value="ANL_N_sf"/>
</dbReference>
<dbReference type="CDD" id="cd19531">
    <property type="entry name" value="LCL_NRPS-like"/>
    <property type="match status" value="1"/>
</dbReference>
<dbReference type="SUPFAM" id="SSF52777">
    <property type="entry name" value="CoA-dependent acyltransferases"/>
    <property type="match status" value="2"/>
</dbReference>
<comment type="cofactor">
    <cofactor evidence="1">
        <name>pantetheine 4'-phosphate</name>
        <dbReference type="ChEBI" id="CHEBI:47942"/>
    </cofactor>
</comment>
<feature type="region of interest" description="Disordered" evidence="6">
    <location>
        <begin position="1613"/>
        <end position="1644"/>
    </location>
</feature>
<dbReference type="Pfam" id="PF00698">
    <property type="entry name" value="Acyl_transf_1"/>
    <property type="match status" value="1"/>
</dbReference>
<dbReference type="GO" id="GO:0031177">
    <property type="term" value="F:phosphopantetheine binding"/>
    <property type="evidence" value="ECO:0007669"/>
    <property type="project" value="InterPro"/>
</dbReference>
<dbReference type="CDD" id="cd00833">
    <property type="entry name" value="PKS"/>
    <property type="match status" value="1"/>
</dbReference>
<dbReference type="SUPFAM" id="SSF55048">
    <property type="entry name" value="Probable ACP-binding domain of malonyl-CoA ACP transacylase"/>
    <property type="match status" value="1"/>
</dbReference>
<dbReference type="Gene3D" id="2.30.38.10">
    <property type="entry name" value="Luciferase, Domain 3"/>
    <property type="match status" value="1"/>
</dbReference>
<dbReference type="PROSITE" id="PS00455">
    <property type="entry name" value="AMP_BINDING"/>
    <property type="match status" value="1"/>
</dbReference>
<dbReference type="Gene3D" id="3.40.47.10">
    <property type="match status" value="1"/>
</dbReference>
<dbReference type="GO" id="GO:0005737">
    <property type="term" value="C:cytoplasm"/>
    <property type="evidence" value="ECO:0007669"/>
    <property type="project" value="TreeGrafter"/>
</dbReference>
<dbReference type="RefSeq" id="WP_132628891.1">
    <property type="nucleotide sequence ID" value="NZ_SMLD01000012.1"/>
</dbReference>
<feature type="compositionally biased region" description="Pro residues" evidence="6">
    <location>
        <begin position="1675"/>
        <end position="1694"/>
    </location>
</feature>
<dbReference type="InterPro" id="IPR014030">
    <property type="entry name" value="Ketoacyl_synth_N"/>
</dbReference>
<dbReference type="PROSITE" id="PS52004">
    <property type="entry name" value="KS3_2"/>
    <property type="match status" value="1"/>
</dbReference>
<dbReference type="InterPro" id="IPR014043">
    <property type="entry name" value="Acyl_transferase_dom"/>
</dbReference>
<dbReference type="InterPro" id="IPR020845">
    <property type="entry name" value="AMP-binding_CS"/>
</dbReference>
<feature type="region of interest" description="Disordered" evidence="6">
    <location>
        <begin position="1672"/>
        <end position="1703"/>
    </location>
</feature>
<dbReference type="Gene3D" id="3.30.300.30">
    <property type="match status" value="2"/>
</dbReference>
<dbReference type="InterPro" id="IPR032821">
    <property type="entry name" value="PKS_assoc"/>
</dbReference>
<evidence type="ECO:0000256" key="2">
    <source>
        <dbReference type="ARBA" id="ARBA00022450"/>
    </source>
</evidence>
<evidence type="ECO:0000259" key="7">
    <source>
        <dbReference type="PROSITE" id="PS50075"/>
    </source>
</evidence>
<dbReference type="InterPro" id="IPR000873">
    <property type="entry name" value="AMP-dep_synth/lig_dom"/>
</dbReference>
<feature type="region of interest" description="Disordered" evidence="6">
    <location>
        <begin position="1097"/>
        <end position="1118"/>
    </location>
</feature>
<accession>A0A4R5FUY1</accession>
<sequence>MPIRAEVHGPPHDAGRHPASLADALVRAAAEAPDHGVVIAAPGDRPCTMMTYPDLLRSARSILAGLRRAGCAPGETVILYGLDLPGYFPSLWACLLGGLVPLPLDVGADVTSRLRSADRLTGVSDLLGGPRVLSCAQAITGLAGARSLRLMDLDDCRGPAEDAPEPPRVAEEDEVALLMLSSGSTGVPKVIPLTHGGLNDFAAGNRRMLGWERQESTLNWLPLDLSASLLLYHLLPVYAQMTNVHVRPQHVLARPAHWLDLVARHRAHHTWAPAFGFQLMLAELADGDQRPDWDLSHVRSLVCGGEQITTRLADGVVAALAPYGVAPDCFVPAWGMTETCTGITFGRYGRPGSVHRLRPPVLSGPILPAGPGVPDEECVTFVALGRPAPGAGLRVVDDQNQVLREDEVGHLQVRSARVTPGYLHNDEANAVAFAGDGHGHDRWLSTGDLAFISDGQIVMVGRRHDVIVLNGEKHSCLRIEEIVASVAGVLEGAVAACAVRDEDIGSERLAVFFAPSPGGRSPEEIAEEVGRTLMRRLGQMPRHVVPLAPADFPRTPGGKLRRAELITRLPTARHAHAPRPGPSTDLHRLLREEINRAGGQVDAHGACDHRPFYELGLTSVSVVRLHARLCRALGERFPVHVLFEHPSIAELAAYLGGENRLPGHAPRPGRVGPGAPIAVIGVGLRFPGATTPDEFWENLRAGKDCTTKFGDRLRPDASPVVAVGGVLDDVMSFDPRFFGMSPHEAALTHPAHRLFLECAYRALESAGYADRRDGIRVAVFAGQGMTLLDYQSSAHGEEAGLADAMGAAIGRQGDFLASRVSYRLGLSGPAIGVQTACSTSLVAVHLAVQALRAGEADLALAGAAAIHLPQDTGYVHHPESVLSPSGVCRPFDAAADGTVPGNGVGVVLLKPLDAALADNDPILAVISGTAVNNDGARKAGFTAPSVQGQVDVIRTALRRARSRPEDLSYVEAHGTGTPVGDPMELSALHQALRPDPRAGRPCVVGSVKSSVGHLDTCSGIAGLIKVVLMLRHRRLVPTRNLRHPSPALQSAKGALVLADAEYEAPWTREDGAPLRAGVNCLGVGGTNAFVVVEEPPAQRAPGLPRSEPRPCPVPLSGRTEKSVGQMATVLADWLAEHPDTPVADVLASLAARPGFDVRAAVTGSSASELARNLRESAAAGIRTEPRDGSLAFVFSGQGSARYGMASGLYAMLPEFQAVLRECDQAYQECAGGGLLDALLDDGATSPLPHVLAQPALFAFQAALTRQWRAWGLEPAYVCGHSLGEISALHAAGALTAAEGVRLTARRGELIGSRVSAGGMVAVRGDGAEVERVSRAGGLEIGARNGGRDFVLSGPPERLRHAESLLTEAGLDWWLLETDRAFHSSMLDTMVPAWEQVVARTTFAPLGTPLVSTVDGAILPAGAHLPPGHLARQIRQAVRFDRAVSSLNTAGCEIFLEIGPRDELSALGRRNLAHCAWIPALKRGASPLGGLASAAAELYRSGCAVDWGRFAPEGERIALPPHPFERQIIPYPGSQETAAMQNEVLDGIRSMTALRLGLSPDEVSADRTFVALGGDSLSLVSLAGQVERRFGVRVALRALFEEADTPRKLAHMVARDTRGADPTPSALVRERPATAYAPAPPGSGDLYTEQLRLAEKMVDSVTSLMARQLDTLATAPAPPPPAPPSRAPSPAPSPAPRERPPVSVSGTWPCDFSLSFFGDYPDQDAPAKYHHILAAAEFADQNGLHTIWMPERHFHSFGGLFPSPSVLAAALAARTTRVRLHAGSVVLPLHNPIRVAEEWSMVDNLSQGRAGLCVASGWHANDFALAPENFGDHRDLMYDQLATVRRLWAGEQIPVTSGTGETIEITLFPRPVQPRPPLFAAVVGNPASYRRAAENDLGIVTNLMSQSVGQLAANVALYRRTRRELGLDPDGGRVVVLVHTYLGDELDQVRHEAAGPFKAYLRSSLHLLGDLARSIGIDGDVSTASEDDLNFLLDEAYRRYCADRALVGTVDTCRPIVDAIVAAGADEIACFVDFGLPGDRMSAGLELLPRLRASAPPAARPGPARDMSAPASAAQRRLWTVERMYPDRRDYWESKGVLLKGTLDVVALQGALDRAVARHPQVNSVFREADGEVRQVFHAPAALPCPLVDMTGRPMEEAFAELAGKARAAAPDLGTGPLLLARLAHLGEDRHLLFLSAHHIVFDSFSTGVLIRDLAAFYRAWPAQPADLPQAHEQPDRPDLAPLDGETSLAFWREELAGCERLSLPADHAAPARSRGSCTTWEFPDGLGGRVAEYAVERGATPFMVLLSALGAVLGRMSGQADFMLGTAVTKRPAGTENRVGMYVNTVVLRMDLTADPCFDQLVRRVREHSANAYEHQDVPFDDLVAALNPERVAGVNPLFGVMVEYENAAGVDFDPPRVNAELLDLPTDRAPFDLTFYLTGHGDDLRCAVEYDAALFEEATVLRVLDYMEQLLARALAGPPARLSELTAVTGADRSLLSARHAPVRSDPPACLHQLVEEQARHTPDAPAIAGDEEEITYRILDQSANAVAHDLARRGIGRGDRVAVCMAPGAPLVIALLAVLKSGAAYVPLDVSLPASRIELCLADSGAVLLIVDEGFAATHPDLARDHQLYVTGMAGEVPLTTDPPSAPCRPEDLAYCIYTSGSTGRPKAVLVPHRGPVNLVRWQLCHHQPLRTLQWTSPGFDVSVQEIFATLASGGTLVVVSEGTRRDAEALGAAMNRHGVQRLHLPVTPLKYLAECGLSVPTLREIWVAGEPLTITAELRRFLRAHPGARLFNQYGPTEASVIVTSHEVTDLGDPRIPIGMPIDNVALHVLDPDGQAVPFGTIGELYIGGPAVASGYLNDADATAACFLPRPGAPEELLYRTGDFVRWRADGNLEFHGRKDEQVKIRGHRVEPAETRWALGQLADVRDSAVVVQTDAGGEAHLVTYVVLEPGAVEGPAWSTPLRERLRAMLPSYLVPDRWIRVNELPMNANGKVVLPRLPAPEAGGAGEVPATPTQKALHEMWCAELQVSSIPVTGSFFDAGGNSLKALRVITLLRERFGCQYPLADFMAAPDIRTVADRLDREARGT</sequence>
<dbReference type="InterPro" id="IPR010071">
    <property type="entry name" value="AA_adenyl_dom"/>
</dbReference>
<evidence type="ECO:0000256" key="6">
    <source>
        <dbReference type="SAM" id="MobiDB-lite"/>
    </source>
</evidence>
<dbReference type="InterPro" id="IPR011251">
    <property type="entry name" value="Luciferase-like_dom"/>
</dbReference>
<dbReference type="InterPro" id="IPR045851">
    <property type="entry name" value="AMP-bd_C_sf"/>
</dbReference>
<dbReference type="Pfam" id="PF02801">
    <property type="entry name" value="Ketoacyl-synt_C"/>
    <property type="match status" value="1"/>
</dbReference>
<gene>
    <name evidence="9" type="ORF">E1295_07225</name>
</gene>
<keyword evidence="2" id="KW-0596">Phosphopantetheine</keyword>
<evidence type="ECO:0000259" key="8">
    <source>
        <dbReference type="PROSITE" id="PS52004"/>
    </source>
</evidence>
<dbReference type="Gene3D" id="3.40.50.12780">
    <property type="entry name" value="N-terminal domain of ligase-like"/>
    <property type="match status" value="1"/>
</dbReference>
<dbReference type="InterPro" id="IPR036661">
    <property type="entry name" value="Luciferase-like_sf"/>
</dbReference>
<dbReference type="InterPro" id="IPR023213">
    <property type="entry name" value="CAT-like_dom_sf"/>
</dbReference>
<keyword evidence="10" id="KW-1185">Reference proteome</keyword>
<dbReference type="PROSITE" id="PS50075">
    <property type="entry name" value="CARRIER"/>
    <property type="match status" value="3"/>
</dbReference>
<dbReference type="GO" id="GO:0044550">
    <property type="term" value="P:secondary metabolite biosynthetic process"/>
    <property type="evidence" value="ECO:0007669"/>
    <property type="project" value="TreeGrafter"/>
</dbReference>
<dbReference type="SUPFAM" id="SSF56801">
    <property type="entry name" value="Acetyl-CoA synthetase-like"/>
    <property type="match status" value="2"/>
</dbReference>
<dbReference type="Gene3D" id="3.40.50.980">
    <property type="match status" value="2"/>
</dbReference>
<dbReference type="InterPro" id="IPR016036">
    <property type="entry name" value="Malonyl_transacylase_ACP-bd"/>
</dbReference>
<evidence type="ECO:0000256" key="1">
    <source>
        <dbReference type="ARBA" id="ARBA00001957"/>
    </source>
</evidence>
<protein>
    <submittedName>
        <fullName evidence="9">Amino acid adenylation domain-containing protein</fullName>
    </submittedName>
</protein>
<proteinExistence type="inferred from homology"/>
<dbReference type="InterPro" id="IPR001242">
    <property type="entry name" value="Condensation_dom"/>
</dbReference>
<dbReference type="Gene3D" id="3.30.70.3290">
    <property type="match status" value="1"/>
</dbReference>
<keyword evidence="4" id="KW-0808">Transferase</keyword>
<dbReference type="CDD" id="cd05930">
    <property type="entry name" value="A_NRPS"/>
    <property type="match status" value="1"/>
</dbReference>
<dbReference type="Gene3D" id="3.20.20.30">
    <property type="entry name" value="Luciferase-like domain"/>
    <property type="match status" value="1"/>
</dbReference>
<dbReference type="NCBIfam" id="TIGR04020">
    <property type="entry name" value="seco_metab_LLM"/>
    <property type="match status" value="1"/>
</dbReference>
<feature type="domain" description="Carrier" evidence="7">
    <location>
        <begin position="1541"/>
        <end position="1616"/>
    </location>
</feature>
<evidence type="ECO:0000313" key="10">
    <source>
        <dbReference type="Proteomes" id="UP000295136"/>
    </source>
</evidence>
<evidence type="ECO:0000256" key="3">
    <source>
        <dbReference type="ARBA" id="ARBA00022553"/>
    </source>
</evidence>
<dbReference type="Proteomes" id="UP000295136">
    <property type="component" value="Unassembled WGS sequence"/>
</dbReference>
<dbReference type="GO" id="GO:0004315">
    <property type="term" value="F:3-oxoacyl-[acyl-carrier-protein] synthase activity"/>
    <property type="evidence" value="ECO:0007669"/>
    <property type="project" value="InterPro"/>
</dbReference>
<dbReference type="SUPFAM" id="SSF47336">
    <property type="entry name" value="ACP-like"/>
    <property type="match status" value="3"/>
</dbReference>
<dbReference type="GO" id="GO:0016705">
    <property type="term" value="F:oxidoreductase activity, acting on paired donors, with incorporation or reduction of molecular oxygen"/>
    <property type="evidence" value="ECO:0007669"/>
    <property type="project" value="InterPro"/>
</dbReference>
<comment type="similarity">
    <text evidence="5">In the C-terminal section; belongs to the NRP synthetase family.</text>
</comment>
<dbReference type="GO" id="GO:0006633">
    <property type="term" value="P:fatty acid biosynthetic process"/>
    <property type="evidence" value="ECO:0007669"/>
    <property type="project" value="InterPro"/>
</dbReference>
<dbReference type="PANTHER" id="PTHR45527">
    <property type="entry name" value="NONRIBOSOMAL PEPTIDE SYNTHETASE"/>
    <property type="match status" value="1"/>
</dbReference>
<dbReference type="InterPro" id="IPR024011">
    <property type="entry name" value="Biosynth_lucif-like_mOase_dom"/>
</dbReference>
<dbReference type="InterPro" id="IPR014031">
    <property type="entry name" value="Ketoacyl_synth_C"/>
</dbReference>
<evidence type="ECO:0000256" key="4">
    <source>
        <dbReference type="ARBA" id="ARBA00022679"/>
    </source>
</evidence>
<dbReference type="InterPro" id="IPR009081">
    <property type="entry name" value="PP-bd_ACP"/>
</dbReference>
<dbReference type="PROSITE" id="PS00012">
    <property type="entry name" value="PHOSPHOPANTETHEINE"/>
    <property type="match status" value="1"/>
</dbReference>
<name>A0A4R5FUY1_9ACTN</name>